<keyword evidence="8 9" id="KW-0472">Membrane</keyword>
<evidence type="ECO:0000256" key="8">
    <source>
        <dbReference type="ARBA" id="ARBA00023136"/>
    </source>
</evidence>
<dbReference type="OrthoDB" id="193856at2759"/>
<evidence type="ECO:0000256" key="1">
    <source>
        <dbReference type="ARBA" id="ARBA00004225"/>
    </source>
</evidence>
<sequence>MKDFVAGLLAGITSSVVVHPIDTIKVTMQYHSTHSIHKAIHLIIQLNSIKGFYRGLPPQLFLQCASQTLFYGSYASCLRFLGADLDSGKPISLLHNFLAGSFGGFVQAFPSCFLELLKIRLQTTNHQQEANVYQLFRHIMKTEGVRGLTRGLHATIWRDSPTYGVYMMIYDPLKTFIRASTNSELIGCLISGGTVGVISWTLACPADICKSKQQAGFSNKNLYESLVEIYRIENGIHGFFCGWTAIAARAFLLNAISLYVWDHSRHWF</sequence>
<dbReference type="GO" id="GO:0031966">
    <property type="term" value="C:mitochondrial membrane"/>
    <property type="evidence" value="ECO:0007669"/>
    <property type="project" value="UniProtKB-SubCell"/>
</dbReference>
<dbReference type="SUPFAM" id="SSF103506">
    <property type="entry name" value="Mitochondrial carrier"/>
    <property type="match status" value="1"/>
</dbReference>
<dbReference type="InterPro" id="IPR023395">
    <property type="entry name" value="MCP_dom_sf"/>
</dbReference>
<name>A0A815QZJ1_9BILA</name>
<evidence type="ECO:0000313" key="12">
    <source>
        <dbReference type="EMBL" id="CAF1559211.1"/>
    </source>
</evidence>
<protein>
    <recommendedName>
        <fullName evidence="15">Mitochondrial carrier protein</fullName>
    </recommendedName>
</protein>
<evidence type="ECO:0000313" key="14">
    <source>
        <dbReference type="Proteomes" id="UP000663855"/>
    </source>
</evidence>
<dbReference type="EMBL" id="CAJNRE010011657">
    <property type="protein sequence ID" value="CAF2103620.1"/>
    <property type="molecule type" value="Genomic_DNA"/>
</dbReference>
<dbReference type="Proteomes" id="UP000663834">
    <property type="component" value="Unassembled WGS sequence"/>
</dbReference>
<gene>
    <name evidence="11" type="ORF">CJN711_LOCUS25631</name>
    <name evidence="12" type="ORF">KQP761_LOCUS18238</name>
    <name evidence="13" type="ORF">MBJ925_LOCUS22761</name>
</gene>
<feature type="repeat" description="Solcar" evidence="9">
    <location>
        <begin position="1"/>
        <end position="80"/>
    </location>
</feature>
<dbReference type="PROSITE" id="PS50920">
    <property type="entry name" value="SOLCAR"/>
    <property type="match status" value="3"/>
</dbReference>
<evidence type="ECO:0008006" key="15">
    <source>
        <dbReference type="Google" id="ProtNLM"/>
    </source>
</evidence>
<keyword evidence="4 9" id="KW-0812">Transmembrane</keyword>
<dbReference type="InterPro" id="IPR018108">
    <property type="entry name" value="MCP_transmembrane"/>
</dbReference>
<evidence type="ECO:0000256" key="9">
    <source>
        <dbReference type="PROSITE-ProRule" id="PRU00282"/>
    </source>
</evidence>
<evidence type="ECO:0000256" key="3">
    <source>
        <dbReference type="ARBA" id="ARBA00022448"/>
    </source>
</evidence>
<comment type="similarity">
    <text evidence="2 10">Belongs to the mitochondrial carrier (TC 2.A.29) family.</text>
</comment>
<dbReference type="AlphaFoldDB" id="A0A815QZJ1"/>
<dbReference type="PANTHER" id="PTHR45624">
    <property type="entry name" value="MITOCHONDRIAL BASIC AMINO ACIDS TRANSPORTER-RELATED"/>
    <property type="match status" value="1"/>
</dbReference>
<dbReference type="InterPro" id="IPR050567">
    <property type="entry name" value="Mitochondrial_Carrier"/>
</dbReference>
<evidence type="ECO:0000256" key="7">
    <source>
        <dbReference type="ARBA" id="ARBA00023128"/>
    </source>
</evidence>
<comment type="subcellular location">
    <subcellularLocation>
        <location evidence="1">Mitochondrion membrane</location>
        <topology evidence="1">Multi-pass membrane protein</topology>
    </subcellularLocation>
</comment>
<feature type="repeat" description="Solcar" evidence="9">
    <location>
        <begin position="91"/>
        <end position="176"/>
    </location>
</feature>
<keyword evidence="3 10" id="KW-0813">Transport</keyword>
<keyword evidence="6" id="KW-1133">Transmembrane helix</keyword>
<proteinExistence type="inferred from homology"/>
<dbReference type="GO" id="GO:0022857">
    <property type="term" value="F:transmembrane transporter activity"/>
    <property type="evidence" value="ECO:0007669"/>
    <property type="project" value="TreeGrafter"/>
</dbReference>
<evidence type="ECO:0000313" key="13">
    <source>
        <dbReference type="EMBL" id="CAF2103620.1"/>
    </source>
</evidence>
<comment type="caution">
    <text evidence="11">The sequence shown here is derived from an EMBL/GenBank/DDBJ whole genome shotgun (WGS) entry which is preliminary data.</text>
</comment>
<dbReference type="Gene3D" id="1.50.40.10">
    <property type="entry name" value="Mitochondrial carrier domain"/>
    <property type="match status" value="1"/>
</dbReference>
<accession>A0A815QZJ1</accession>
<dbReference type="PANTHER" id="PTHR45624:SF10">
    <property type="entry name" value="SLC (SOLUTE CARRIER) HOMOLOG"/>
    <property type="match status" value="1"/>
</dbReference>
<evidence type="ECO:0000256" key="10">
    <source>
        <dbReference type="RuleBase" id="RU000488"/>
    </source>
</evidence>
<evidence type="ECO:0000256" key="6">
    <source>
        <dbReference type="ARBA" id="ARBA00022989"/>
    </source>
</evidence>
<keyword evidence="5" id="KW-0677">Repeat</keyword>
<dbReference type="Proteomes" id="UP000663855">
    <property type="component" value="Unassembled WGS sequence"/>
</dbReference>
<evidence type="ECO:0000256" key="5">
    <source>
        <dbReference type="ARBA" id="ARBA00022737"/>
    </source>
</evidence>
<keyword evidence="7" id="KW-0496">Mitochondrion</keyword>
<dbReference type="EMBL" id="CAJNOV010011932">
    <property type="protein sequence ID" value="CAF1470425.1"/>
    <property type="molecule type" value="Genomic_DNA"/>
</dbReference>
<evidence type="ECO:0000313" key="11">
    <source>
        <dbReference type="EMBL" id="CAF1470425.1"/>
    </source>
</evidence>
<reference evidence="11" key="1">
    <citation type="submission" date="2021-02" db="EMBL/GenBank/DDBJ databases">
        <authorList>
            <person name="Nowell W R."/>
        </authorList>
    </citation>
    <scope>NUCLEOTIDE SEQUENCE</scope>
</reference>
<evidence type="ECO:0000256" key="4">
    <source>
        <dbReference type="ARBA" id="ARBA00022692"/>
    </source>
</evidence>
<dbReference type="Proteomes" id="UP000663824">
    <property type="component" value="Unassembled WGS sequence"/>
</dbReference>
<organism evidence="11 14">
    <name type="scientific">Rotaria magnacalcarata</name>
    <dbReference type="NCBI Taxonomy" id="392030"/>
    <lineage>
        <taxon>Eukaryota</taxon>
        <taxon>Metazoa</taxon>
        <taxon>Spiralia</taxon>
        <taxon>Gnathifera</taxon>
        <taxon>Rotifera</taxon>
        <taxon>Eurotatoria</taxon>
        <taxon>Bdelloidea</taxon>
        <taxon>Philodinida</taxon>
        <taxon>Philodinidae</taxon>
        <taxon>Rotaria</taxon>
    </lineage>
</organism>
<evidence type="ECO:0000256" key="2">
    <source>
        <dbReference type="ARBA" id="ARBA00006375"/>
    </source>
</evidence>
<dbReference type="EMBL" id="CAJNOW010009257">
    <property type="protein sequence ID" value="CAF1559211.1"/>
    <property type="molecule type" value="Genomic_DNA"/>
</dbReference>
<feature type="repeat" description="Solcar" evidence="9">
    <location>
        <begin position="183"/>
        <end position="267"/>
    </location>
</feature>
<dbReference type="Pfam" id="PF00153">
    <property type="entry name" value="Mito_carr"/>
    <property type="match status" value="3"/>
</dbReference>